<reference evidence="5" key="1">
    <citation type="submission" date="2022-01" db="EMBL/GenBank/DDBJ databases">
        <authorList>
            <person name="King R."/>
        </authorList>
    </citation>
    <scope>NUCLEOTIDE SEQUENCE</scope>
</reference>
<dbReference type="InterPro" id="IPR001762">
    <property type="entry name" value="Disintegrin_dom"/>
</dbReference>
<dbReference type="GO" id="GO:0006509">
    <property type="term" value="P:membrane protein ectodomain proteolysis"/>
    <property type="evidence" value="ECO:0007669"/>
    <property type="project" value="TreeGrafter"/>
</dbReference>
<keyword evidence="1" id="KW-0862">Zinc</keyword>
<dbReference type="Gene3D" id="4.10.70.10">
    <property type="entry name" value="Disintegrin domain"/>
    <property type="match status" value="1"/>
</dbReference>
<dbReference type="PROSITE" id="PS50214">
    <property type="entry name" value="DISINTEGRIN_2"/>
    <property type="match status" value="1"/>
</dbReference>
<dbReference type="InterPro" id="IPR024079">
    <property type="entry name" value="MetalloPept_cat_dom_sf"/>
</dbReference>
<proteinExistence type="predicted"/>
<dbReference type="PROSITE" id="PS50215">
    <property type="entry name" value="ADAM_MEPRO"/>
    <property type="match status" value="1"/>
</dbReference>
<keyword evidence="6" id="KW-1185">Reference proteome</keyword>
<feature type="domain" description="Disintegrin" evidence="3">
    <location>
        <begin position="438"/>
        <end position="542"/>
    </location>
</feature>
<feature type="binding site" evidence="1">
    <location>
        <position position="378"/>
    </location>
    <ligand>
        <name>Zn(2+)</name>
        <dbReference type="ChEBI" id="CHEBI:29105"/>
        <note>catalytic</note>
    </ligand>
</feature>
<keyword evidence="2" id="KW-0732">Signal</keyword>
<comment type="caution">
    <text evidence="1">Lacks conserved residue(s) required for the propagation of feature annotation.</text>
</comment>
<dbReference type="InterPro" id="IPR051489">
    <property type="entry name" value="ADAM_Metalloproteinase"/>
</dbReference>
<dbReference type="GO" id="GO:0007219">
    <property type="term" value="P:Notch signaling pathway"/>
    <property type="evidence" value="ECO:0007669"/>
    <property type="project" value="TreeGrafter"/>
</dbReference>
<reference evidence="5" key="2">
    <citation type="submission" date="2022-10" db="EMBL/GenBank/DDBJ databases">
        <authorList>
            <consortium name="ENA_rothamsted_submissions"/>
            <consortium name="culmorum"/>
            <person name="King R."/>
        </authorList>
    </citation>
    <scope>NUCLEOTIDE SEQUENCE</scope>
</reference>
<name>A0A9N9S941_PHACE</name>
<feature type="domain" description="Peptidase M12B" evidence="4">
    <location>
        <begin position="203"/>
        <end position="418"/>
    </location>
</feature>
<accession>A0A9N9S941</accession>
<dbReference type="PANTHER" id="PTHR45702:SF2">
    <property type="entry name" value="KUZBANIAN, ISOFORM A"/>
    <property type="match status" value="1"/>
</dbReference>
<feature type="binding site" evidence="1">
    <location>
        <position position="388"/>
    </location>
    <ligand>
        <name>Zn(2+)</name>
        <dbReference type="ChEBI" id="CHEBI:29105"/>
        <note>catalytic</note>
    </ligand>
</feature>
<feature type="active site" evidence="1">
    <location>
        <position position="379"/>
    </location>
</feature>
<dbReference type="SUPFAM" id="SSF55486">
    <property type="entry name" value="Metalloproteases ('zincins'), catalytic domain"/>
    <property type="match status" value="1"/>
</dbReference>
<evidence type="ECO:0000259" key="4">
    <source>
        <dbReference type="PROSITE" id="PS50215"/>
    </source>
</evidence>
<evidence type="ECO:0008006" key="7">
    <source>
        <dbReference type="Google" id="ProtNLM"/>
    </source>
</evidence>
<evidence type="ECO:0000313" key="5">
    <source>
        <dbReference type="EMBL" id="CAG9813064.1"/>
    </source>
</evidence>
<feature type="binding site" evidence="1">
    <location>
        <position position="382"/>
    </location>
    <ligand>
        <name>Zn(2+)</name>
        <dbReference type="ChEBI" id="CHEBI:29105"/>
        <note>catalytic</note>
    </ligand>
</feature>
<dbReference type="AlphaFoldDB" id="A0A9N9S941"/>
<dbReference type="GO" id="GO:0004222">
    <property type="term" value="F:metalloendopeptidase activity"/>
    <property type="evidence" value="ECO:0007669"/>
    <property type="project" value="InterPro"/>
</dbReference>
<gene>
    <name evidence="5" type="ORF">PHAECO_LOCUS1183</name>
</gene>
<feature type="chain" id="PRO_5040384908" description="Disintegrin and metalloproteinase domain-containing protein 10 (Trinotate prediction)" evidence="2">
    <location>
        <begin position="19"/>
        <end position="696"/>
    </location>
</feature>
<evidence type="ECO:0000313" key="6">
    <source>
        <dbReference type="Proteomes" id="UP001153737"/>
    </source>
</evidence>
<dbReference type="Pfam" id="PF13688">
    <property type="entry name" value="Reprolysin_5"/>
    <property type="match status" value="1"/>
</dbReference>
<dbReference type="Gene3D" id="3.40.390.10">
    <property type="entry name" value="Collagenase (Catalytic Domain)"/>
    <property type="match status" value="1"/>
</dbReference>
<feature type="signal peptide" evidence="2">
    <location>
        <begin position="1"/>
        <end position="18"/>
    </location>
</feature>
<dbReference type="GO" id="GO:0046872">
    <property type="term" value="F:metal ion binding"/>
    <property type="evidence" value="ECO:0007669"/>
    <property type="project" value="UniProtKB-KW"/>
</dbReference>
<dbReference type="InterPro" id="IPR001590">
    <property type="entry name" value="Peptidase_M12B"/>
</dbReference>
<dbReference type="InterPro" id="IPR036436">
    <property type="entry name" value="Disintegrin_dom_sf"/>
</dbReference>
<dbReference type="PANTHER" id="PTHR45702">
    <property type="entry name" value="ADAM10/ADAM17 METALLOPEPTIDASE FAMILY MEMBER"/>
    <property type="match status" value="1"/>
</dbReference>
<dbReference type="GO" id="GO:0005886">
    <property type="term" value="C:plasma membrane"/>
    <property type="evidence" value="ECO:0007669"/>
    <property type="project" value="TreeGrafter"/>
</dbReference>
<evidence type="ECO:0000256" key="1">
    <source>
        <dbReference type="PROSITE-ProRule" id="PRU00276"/>
    </source>
</evidence>
<dbReference type="Proteomes" id="UP001153737">
    <property type="component" value="Chromosome 1"/>
</dbReference>
<dbReference type="OrthoDB" id="2131567at2759"/>
<organism evidence="5 6">
    <name type="scientific">Phaedon cochleariae</name>
    <name type="common">Mustard beetle</name>
    <dbReference type="NCBI Taxonomy" id="80249"/>
    <lineage>
        <taxon>Eukaryota</taxon>
        <taxon>Metazoa</taxon>
        <taxon>Ecdysozoa</taxon>
        <taxon>Arthropoda</taxon>
        <taxon>Hexapoda</taxon>
        <taxon>Insecta</taxon>
        <taxon>Pterygota</taxon>
        <taxon>Neoptera</taxon>
        <taxon>Endopterygota</taxon>
        <taxon>Coleoptera</taxon>
        <taxon>Polyphaga</taxon>
        <taxon>Cucujiformia</taxon>
        <taxon>Chrysomeloidea</taxon>
        <taxon>Chrysomelidae</taxon>
        <taxon>Chrysomelinae</taxon>
        <taxon>Chrysomelini</taxon>
        <taxon>Phaedon</taxon>
    </lineage>
</organism>
<keyword evidence="1" id="KW-0479">Metal-binding</keyword>
<dbReference type="EMBL" id="OU896707">
    <property type="protein sequence ID" value="CAG9813064.1"/>
    <property type="molecule type" value="Genomic_DNA"/>
</dbReference>
<evidence type="ECO:0000256" key="2">
    <source>
        <dbReference type="SAM" id="SignalP"/>
    </source>
</evidence>
<sequence>MFSLRIVFYILLIDYSKCSFSVTDFNNDFTKYYLTSTKIDGLNNYTKTLMNGSLWCFPLNYAEKMEDEICIQQKYVRVLSLATNIIIYDTNTSKDLTKHIEANKHFGLIEGFVRMEQNVSYITGYISNSNFYGKMSYRNDIYYFEELEKFPWLHSSPYKNAIVFHSNSSSEKNHNDPSPQQVKKFKRSITDEELFKVMIGKGKVCTLFVLLDNSFLTIIHKNDVDSAIKHVFSTIEEANSLFRSTDFDDDGSPDNIGFLIKYCIVLRTDNSAMNLLPKYSKDAIDGKLFLKMFSRYNLLNEVCLGIVFTGQSFLKDIVGISFSAVPMDKKYSTFPIGGICDRPFIENPGINLNTLAVSAKSADGKTIPKYIFDLSLSHELGHSFGSDHDKGEDCNGYLMNDHTPENLDRKHFVFSSCSKRMMLKTIIGKGHCFEDDYSIYCGNGRTEPYEECDCGTKRDCEEFDACCIPRGMLNSCKIRRDKGYQCHPSQGLCCSSTCQYRDLSMHNLNCMDFQRSCPCMDDSEVCSCGIQGTCVDNICNSDECARINMKECVCSQETTGIMSRCSTCCLFNDSCLPASILTTKIMENKTFVENLIDSEIDRENYVMHKQFCNKNGEQCVRFYFREVQPGEYCLLFGKLGICNSSYKCIIPELNLKYPDLPIAKMRSSNAKFSIRVFECDVLIKFSSLLLFLFLFQ</sequence>
<protein>
    <recommendedName>
        <fullName evidence="7">Disintegrin and metalloproteinase domain-containing protein 10 (Trinotate prediction)</fullName>
    </recommendedName>
</protein>
<evidence type="ECO:0000259" key="3">
    <source>
        <dbReference type="PROSITE" id="PS50214"/>
    </source>
</evidence>